<evidence type="ECO:0000313" key="3">
    <source>
        <dbReference type="EMBL" id="EST10247.1"/>
    </source>
</evidence>
<proteinExistence type="inferred from homology"/>
<comment type="similarity">
    <text evidence="1">Belongs to the initiator RepB protein family.</text>
</comment>
<gene>
    <name evidence="3" type="ORF">P343_18240</name>
</gene>
<comment type="caution">
    <text evidence="3">The sequence shown here is derived from an EMBL/GenBank/DDBJ whole genome shotgun (WGS) entry which is preliminary data.</text>
</comment>
<dbReference type="eggNOG" id="COG5527">
    <property type="taxonomic scope" value="Bacteria"/>
</dbReference>
<dbReference type="SUPFAM" id="SSF46785">
    <property type="entry name" value="Winged helix' DNA-binding domain"/>
    <property type="match status" value="2"/>
</dbReference>
<dbReference type="EMBL" id="AWTC01000030">
    <property type="protein sequence ID" value="EST10247.1"/>
    <property type="molecule type" value="Genomic_DNA"/>
</dbReference>
<dbReference type="Gene3D" id="1.10.10.10">
    <property type="entry name" value="Winged helix-like DNA-binding domain superfamily/Winged helix DNA-binding domain"/>
    <property type="match status" value="2"/>
</dbReference>
<dbReference type="PATRIC" id="fig|1395513.3.peg.3680"/>
<dbReference type="AlphaFoldDB" id="V6ITU2"/>
<sequence length="269" mass="32372">MARKIDELLMCKSEEFEIKQSRNFEVVKANALIQKTRYDLTLQEQKLILFVIQKIKPGDQEFKQYTFSIQDYCKICEIDYDNGKNYQNIKKALLKLRNKGFWMKMDNGSEVTMSWLSKVRIWQRKGTIDVQLDNDLKPYLLDLKEFFTKYKYLYVMSMRSSYSIRLYEYLKSVENQHGIILTVDEIREILGIGEKKLTKWYDIRRKVIDQAQKEINDLTDIMFKYQTLKQGRSVHEVAFHVFTKDDKTKTIAQKRVEKRLKRVKDEYPF</sequence>
<dbReference type="InterPro" id="IPR000525">
    <property type="entry name" value="Initiator_Rep_WH1"/>
</dbReference>
<dbReference type="STRING" id="1395513.P343_18240"/>
<protein>
    <recommendedName>
        <fullName evidence="2">Initiator Rep protein WH1 domain-containing protein</fullName>
    </recommendedName>
</protein>
<reference evidence="3 4" key="1">
    <citation type="journal article" date="2013" name="Genome Announc.">
        <title>Genome Sequence of Sporolactobacillus laevolacticus DSM442, an Efficient Polymer-Grade D-Lactate Producer from Agricultural Waste Cottonseed as a Nitrogen Source.</title>
        <authorList>
            <person name="Wang H."/>
            <person name="Wang L."/>
            <person name="Ju J."/>
            <person name="Yu B."/>
            <person name="Ma Y."/>
        </authorList>
    </citation>
    <scope>NUCLEOTIDE SEQUENCE [LARGE SCALE GENOMIC DNA]</scope>
    <source>
        <strain evidence="3 4">DSM 442</strain>
    </source>
</reference>
<dbReference type="InterPro" id="IPR036388">
    <property type="entry name" value="WH-like_DNA-bd_sf"/>
</dbReference>
<dbReference type="Proteomes" id="UP000018296">
    <property type="component" value="Unassembled WGS sequence"/>
</dbReference>
<feature type="domain" description="Initiator Rep protein WH1" evidence="2">
    <location>
        <begin position="26"/>
        <end position="171"/>
    </location>
</feature>
<organism evidence="3 4">
    <name type="scientific">Sporolactobacillus laevolacticus DSM 442</name>
    <dbReference type="NCBI Taxonomy" id="1395513"/>
    <lineage>
        <taxon>Bacteria</taxon>
        <taxon>Bacillati</taxon>
        <taxon>Bacillota</taxon>
        <taxon>Bacilli</taxon>
        <taxon>Bacillales</taxon>
        <taxon>Sporolactobacillaceae</taxon>
        <taxon>Sporolactobacillus</taxon>
    </lineage>
</organism>
<dbReference type="Pfam" id="PF01051">
    <property type="entry name" value="Rep3_N"/>
    <property type="match status" value="1"/>
</dbReference>
<name>V6ITU2_9BACL</name>
<evidence type="ECO:0000259" key="2">
    <source>
        <dbReference type="Pfam" id="PF01051"/>
    </source>
</evidence>
<evidence type="ECO:0000313" key="4">
    <source>
        <dbReference type="Proteomes" id="UP000018296"/>
    </source>
</evidence>
<dbReference type="InterPro" id="IPR036390">
    <property type="entry name" value="WH_DNA-bd_sf"/>
</dbReference>
<accession>V6ITU2</accession>
<keyword evidence="4" id="KW-1185">Reference proteome</keyword>
<dbReference type="GO" id="GO:0006270">
    <property type="term" value="P:DNA replication initiation"/>
    <property type="evidence" value="ECO:0007669"/>
    <property type="project" value="InterPro"/>
</dbReference>
<evidence type="ECO:0000256" key="1">
    <source>
        <dbReference type="ARBA" id="ARBA00038283"/>
    </source>
</evidence>
<dbReference type="GO" id="GO:0003887">
    <property type="term" value="F:DNA-directed DNA polymerase activity"/>
    <property type="evidence" value="ECO:0007669"/>
    <property type="project" value="InterPro"/>
</dbReference>
<dbReference type="Pfam" id="PF21205">
    <property type="entry name" value="Rep3_C"/>
    <property type="match status" value="1"/>
</dbReference>
<dbReference type="OrthoDB" id="9765378at2"/>
<dbReference type="RefSeq" id="WP_023511808.1">
    <property type="nucleotide sequence ID" value="NZ_AWTC01000030.1"/>
</dbReference>